<name>A0AAF0CT42_9BACT</name>
<evidence type="ECO:0000313" key="3">
    <source>
        <dbReference type="Proteomes" id="UP001218638"/>
    </source>
</evidence>
<dbReference type="EMBL" id="CP119075">
    <property type="protein sequence ID" value="WED67496.1"/>
    <property type="molecule type" value="Genomic_DNA"/>
</dbReference>
<dbReference type="Proteomes" id="UP001218638">
    <property type="component" value="Chromosome"/>
</dbReference>
<keyword evidence="3" id="KW-1185">Reference proteome</keyword>
<dbReference type="AlphaFoldDB" id="A0AAF0CT42"/>
<evidence type="ECO:0000313" key="2">
    <source>
        <dbReference type="EMBL" id="WED67496.1"/>
    </source>
</evidence>
<keyword evidence="1" id="KW-0732">Signal</keyword>
<evidence type="ECO:0000256" key="1">
    <source>
        <dbReference type="SAM" id="SignalP"/>
    </source>
</evidence>
<organism evidence="2 3">
    <name type="scientific">Synoicihabitans lomoniglobus</name>
    <dbReference type="NCBI Taxonomy" id="2909285"/>
    <lineage>
        <taxon>Bacteria</taxon>
        <taxon>Pseudomonadati</taxon>
        <taxon>Verrucomicrobiota</taxon>
        <taxon>Opitutia</taxon>
        <taxon>Opitutales</taxon>
        <taxon>Opitutaceae</taxon>
        <taxon>Synoicihabitans</taxon>
    </lineage>
</organism>
<dbReference type="RefSeq" id="WP_330931652.1">
    <property type="nucleotide sequence ID" value="NZ_CP119075.1"/>
</dbReference>
<feature type="chain" id="PRO_5041899004" evidence="1">
    <location>
        <begin position="27"/>
        <end position="268"/>
    </location>
</feature>
<feature type="signal peptide" evidence="1">
    <location>
        <begin position="1"/>
        <end position="26"/>
    </location>
</feature>
<dbReference type="KEGG" id="slom:PXH66_11605"/>
<sequence length="268" mass="30027">MHHGSTFPRLAVLLVLLALASNSVVAARLQLAAFARRHESAASDRSVTTFVVREGKFSWGETEGTDLKSVPFDEVANDIAAALSKPNFVRIEDSEAADWRIVIHRGRTRGGTQALNPPDPLNSGTPEIISVPIPPQHGTYHIRKATDPGHSVYYRSIPLRSSRVAATLGFRDLFETQEHELNHPAVEERIRRLFRELSKDRYYIIVAAYDWSAMKRDHDRGLLWETRLSVDAADLAFADCYRAMIEGGARYLGGTTRGRLVRRSVRLP</sequence>
<proteinExistence type="predicted"/>
<reference evidence="2" key="1">
    <citation type="submission" date="2023-03" db="EMBL/GenBank/DDBJ databases">
        <title>Lomoglobus Profundus gen. nov., sp. nov., a novel member of the phylum Verrucomicrobia, isolated from deep-marine sediment of South China Sea.</title>
        <authorList>
            <person name="Ahmad T."/>
            <person name="Ishaq S.E."/>
            <person name="Wang F."/>
        </authorList>
    </citation>
    <scope>NUCLEOTIDE SEQUENCE</scope>
    <source>
        <strain evidence="2">LMO-M01</strain>
    </source>
</reference>
<gene>
    <name evidence="2" type="ORF">PXH66_11605</name>
</gene>
<protein>
    <submittedName>
        <fullName evidence="2">Uncharacterized protein</fullName>
    </submittedName>
</protein>
<accession>A0AAF0CT42</accession>